<evidence type="ECO:0000259" key="12">
    <source>
        <dbReference type="SMART" id="SM00861"/>
    </source>
</evidence>
<evidence type="ECO:0000256" key="8">
    <source>
        <dbReference type="ARBA" id="ARBA00023052"/>
    </source>
</evidence>
<keyword evidence="9" id="KW-0324">Glycolysis</keyword>
<dbReference type="SMART" id="SM00861">
    <property type="entry name" value="Transket_pyr"/>
    <property type="match status" value="1"/>
</dbReference>
<accession>A0ABX7SLU1</accession>
<dbReference type="NCBIfam" id="TIGR00239">
    <property type="entry name" value="2oxo_dh_E1"/>
    <property type="match status" value="1"/>
</dbReference>
<evidence type="ECO:0000256" key="11">
    <source>
        <dbReference type="SAM" id="MobiDB-lite"/>
    </source>
</evidence>
<dbReference type="Gene3D" id="3.40.50.11610">
    <property type="entry name" value="Multifunctional 2-oxoglutarate metabolism enzyme, C-terminal domain"/>
    <property type="match status" value="1"/>
</dbReference>
<dbReference type="NCBIfam" id="NF006914">
    <property type="entry name" value="PRK09404.1"/>
    <property type="match status" value="1"/>
</dbReference>
<evidence type="ECO:0000313" key="13">
    <source>
        <dbReference type="EMBL" id="QTC87785.1"/>
    </source>
</evidence>
<dbReference type="SUPFAM" id="SSF52518">
    <property type="entry name" value="Thiamin diphosphate-binding fold (THDP-binding)"/>
    <property type="match status" value="2"/>
</dbReference>
<gene>
    <name evidence="13" type="ORF">IFE19_17215</name>
</gene>
<evidence type="ECO:0000256" key="2">
    <source>
        <dbReference type="ARBA" id="ARBA00003906"/>
    </source>
</evidence>
<dbReference type="InterPro" id="IPR042179">
    <property type="entry name" value="KGD_C_sf"/>
</dbReference>
<evidence type="ECO:0000256" key="6">
    <source>
        <dbReference type="ARBA" id="ARBA00013321"/>
    </source>
</evidence>
<dbReference type="InterPro" id="IPR001017">
    <property type="entry name" value="DH_E1"/>
</dbReference>
<comment type="subunit">
    <text evidence="4">Homodimer. Part of the 2-oxoglutarate dehydrogenase (OGDH) complex composed of E1 (2-oxoglutarate dehydrogenase), E2 (dihydrolipoamide succinyltransferase) and E3 (dihydrolipoamide dehydrogenase); the complex contains multiple copies of the three enzymatic components (E1, E2 and E3).</text>
</comment>
<feature type="domain" description="Transketolase-like pyrimidine-binding" evidence="12">
    <location>
        <begin position="658"/>
        <end position="851"/>
    </location>
</feature>
<dbReference type="InterPro" id="IPR031717">
    <property type="entry name" value="ODO-1/KGD_C"/>
</dbReference>
<dbReference type="InterPro" id="IPR032106">
    <property type="entry name" value="2-oxogl_dehyd_N"/>
</dbReference>
<keyword evidence="7 13" id="KW-0560">Oxidoreductase</keyword>
<comment type="similarity">
    <text evidence="3">Belongs to the alpha-ketoglutarate dehydrogenase family.</text>
</comment>
<dbReference type="Pfam" id="PF16870">
    <property type="entry name" value="OxoGdeHyase_C"/>
    <property type="match status" value="1"/>
</dbReference>
<dbReference type="CDD" id="cd02016">
    <property type="entry name" value="TPP_E1_OGDC_like"/>
    <property type="match status" value="1"/>
</dbReference>
<dbReference type="PANTHER" id="PTHR23152:SF4">
    <property type="entry name" value="2-OXOADIPATE DEHYDROGENASE COMPLEX COMPONENT E1"/>
    <property type="match status" value="1"/>
</dbReference>
<sequence>MADDAGQLNQVFAETSFLYGANAAFIEDLHEKWAADPGSVPGEWRTFFDQLKDNADLVKQSAAAGSWGRSGPAEPTEDTAVFDGRWPAPKVDPKAAAGKPGPRPAAPTSGNLAADASGALTAADVRAAAHDSIRALMLIRSYRVRGHLQATLDPLGIEQPIENPELTPEFYGFSAADMDRPIFLDGVLGLQTGSIRQVLEILKRTYCGNIGVQYMHIAEPDEKSWLQQRFEGPDKFEQNAFTKEGKLAILHKLIEAEGFERFLHKRFPGTKRFGLDGGEAMVPALEQVIKRGGALGVDEIVFGMAHRGRLNTLAAVMGKPYKAIFHEFQGGSTVPSDIEGSGDVKYHMGASSDREFDGKKVHLSLTANPSHLEIVNPVVLGKARAKQAFDIREAEVNIGKPDNEWVLDRSKVVPLLIHGDAAFAGQGVVAECFALMGLKGYRTGGTLHFVINNQIGFTTSPRNSRSSPYPSDVALMVQAPIFHVNGDDPEAVVFAAKVATEYRQKFHKDAVVDMFCYRRFGHNEGDDPTFTQPLMYSKIRAQPSTREIYAKRLVAEGVLTQADVDAEVARFEAFLDAEFEAGKIFKADKADWLDGQWQGLGAEKTDDAAQRGDTAVPAEKLRDYGHRLTQIPNDVDIHKTLKRVVEGRREAIDSGQNIDWATAESLAFASLLEEGYNVRLSGQDSVRGTFSQRHSGITDQTTEQRYIPLNHLSEGQAHFEVIDSALSEEAVLGFEYGYSLADPNTLVLWEGQFGDFVNGAQVVIDQFISSGERKWLRMSGLTMLLPHGYEGQGPEHSSARLERFLQQCAENNMQVANCTTPANYFHILRRQMHRDFRKPLILMTPKSLLRHKKAVSTIADMAEGSSFHRVLRDDAQLRPEVAGVSLVADKAIRKVIVCSGKVYYDLLDAREKAGINDIYILRLEQFYPWPIKSISAELARFPNADLVWCQEEPKNMGGWTFVDPWIELTLEKMDIKAKRARYVGRPASASTAAGLMSRHLKELETFLAEAMA</sequence>
<dbReference type="PANTHER" id="PTHR23152">
    <property type="entry name" value="2-OXOGLUTARATE DEHYDROGENASE"/>
    <property type="match status" value="1"/>
</dbReference>
<dbReference type="EMBL" id="CP062006">
    <property type="protein sequence ID" value="QTC87785.1"/>
    <property type="molecule type" value="Genomic_DNA"/>
</dbReference>
<dbReference type="Gene3D" id="3.40.50.12470">
    <property type="match status" value="1"/>
</dbReference>
<dbReference type="Pfam" id="PF02779">
    <property type="entry name" value="Transket_pyr"/>
    <property type="match status" value="1"/>
</dbReference>
<keyword evidence="8" id="KW-0786">Thiamine pyrophosphate</keyword>
<dbReference type="InterPro" id="IPR005475">
    <property type="entry name" value="Transketolase-like_Pyr-bd"/>
</dbReference>
<evidence type="ECO:0000256" key="3">
    <source>
        <dbReference type="ARBA" id="ARBA00006936"/>
    </source>
</evidence>
<dbReference type="Pfam" id="PF16078">
    <property type="entry name" value="2-oxogl_dehyd_N"/>
    <property type="match status" value="1"/>
</dbReference>
<reference evidence="13 14" key="1">
    <citation type="submission" date="2020-09" db="EMBL/GenBank/DDBJ databases">
        <title>Brevundimonas sp. LVF1 isolated from an oligotrophic pond in Goettingen, Germany.</title>
        <authorList>
            <person name="Friedrich I."/>
            <person name="Klassen A."/>
            <person name="Neubauer H."/>
            <person name="Schneider D."/>
            <person name="Hertel R."/>
            <person name="Daniel R."/>
        </authorList>
    </citation>
    <scope>NUCLEOTIDE SEQUENCE [LARGE SCALE GENOMIC DNA]</scope>
    <source>
        <strain evidence="13 14">LVF1</strain>
    </source>
</reference>
<dbReference type="Gene3D" id="3.40.50.970">
    <property type="match status" value="1"/>
</dbReference>
<evidence type="ECO:0000256" key="9">
    <source>
        <dbReference type="ARBA" id="ARBA00023152"/>
    </source>
</evidence>
<protein>
    <recommendedName>
        <fullName evidence="6">2-oxoglutarate dehydrogenase E1 component</fullName>
        <ecNumber evidence="5">1.2.4.2</ecNumber>
    </recommendedName>
    <alternativeName>
        <fullName evidence="10">Alpha-ketoglutarate dehydrogenase</fullName>
    </alternativeName>
</protein>
<dbReference type="Proteomes" id="UP000663942">
    <property type="component" value="Chromosome"/>
</dbReference>
<dbReference type="Gene3D" id="1.10.287.1150">
    <property type="entry name" value="TPP helical domain"/>
    <property type="match status" value="1"/>
</dbReference>
<name>A0ABX7SLU1_9CAUL</name>
<organism evidence="13 14">
    <name type="scientific">Brevundimonas pondensis</name>
    <dbReference type="NCBI Taxonomy" id="2774189"/>
    <lineage>
        <taxon>Bacteria</taxon>
        <taxon>Pseudomonadati</taxon>
        <taxon>Pseudomonadota</taxon>
        <taxon>Alphaproteobacteria</taxon>
        <taxon>Caulobacterales</taxon>
        <taxon>Caulobacteraceae</taxon>
        <taxon>Brevundimonas</taxon>
    </lineage>
</organism>
<comment type="function">
    <text evidence="2">E1 component of the 2-oxoglutarate dehydrogenase (OGDH) complex which catalyzes the decarboxylation of 2-oxoglutarate, the first step in the conversion of 2-oxoglutarate to succinyl-CoA and CO(2).</text>
</comment>
<dbReference type="EC" id="1.2.4.2" evidence="5"/>
<feature type="region of interest" description="Disordered" evidence="11">
    <location>
        <begin position="62"/>
        <end position="112"/>
    </location>
</feature>
<dbReference type="RefSeq" id="WP_207824452.1">
    <property type="nucleotide sequence ID" value="NZ_CP062006.1"/>
</dbReference>
<proteinExistence type="inferred from homology"/>
<evidence type="ECO:0000256" key="4">
    <source>
        <dbReference type="ARBA" id="ARBA00011301"/>
    </source>
</evidence>
<comment type="cofactor">
    <cofactor evidence="1">
        <name>thiamine diphosphate</name>
        <dbReference type="ChEBI" id="CHEBI:58937"/>
    </cofactor>
</comment>
<evidence type="ECO:0000256" key="10">
    <source>
        <dbReference type="ARBA" id="ARBA00030680"/>
    </source>
</evidence>
<dbReference type="NCBIfam" id="NF008907">
    <property type="entry name" value="PRK12270.1"/>
    <property type="match status" value="1"/>
</dbReference>
<keyword evidence="14" id="KW-1185">Reference proteome</keyword>
<evidence type="ECO:0000256" key="5">
    <source>
        <dbReference type="ARBA" id="ARBA00012280"/>
    </source>
</evidence>
<evidence type="ECO:0000256" key="1">
    <source>
        <dbReference type="ARBA" id="ARBA00001964"/>
    </source>
</evidence>
<dbReference type="InterPro" id="IPR011603">
    <property type="entry name" value="2oxoglutarate_DH_E1"/>
</dbReference>
<evidence type="ECO:0000313" key="14">
    <source>
        <dbReference type="Proteomes" id="UP000663942"/>
    </source>
</evidence>
<dbReference type="Pfam" id="PF00676">
    <property type="entry name" value="E1_dh"/>
    <property type="match status" value="1"/>
</dbReference>
<dbReference type="GO" id="GO:0004591">
    <property type="term" value="F:oxoglutarate dehydrogenase (succinyl-transferring) activity"/>
    <property type="evidence" value="ECO:0007669"/>
    <property type="project" value="UniProtKB-EC"/>
</dbReference>
<dbReference type="InterPro" id="IPR029061">
    <property type="entry name" value="THDP-binding"/>
</dbReference>
<evidence type="ECO:0000256" key="7">
    <source>
        <dbReference type="ARBA" id="ARBA00023002"/>
    </source>
</evidence>
<dbReference type="PIRSF" id="PIRSF000157">
    <property type="entry name" value="Oxoglu_dh_E1"/>
    <property type="match status" value="1"/>
</dbReference>